<dbReference type="Proteomes" id="UP000183407">
    <property type="component" value="Unassembled WGS sequence"/>
</dbReference>
<dbReference type="PROSITE" id="PS50921">
    <property type="entry name" value="ANTAR"/>
    <property type="match status" value="1"/>
</dbReference>
<protein>
    <submittedName>
        <fullName evidence="2">ANTAR domain-containing protein</fullName>
    </submittedName>
</protein>
<accession>A0A1H5CK24</accession>
<feature type="domain" description="ANTAR" evidence="1">
    <location>
        <begin position="1"/>
        <end position="36"/>
    </location>
</feature>
<dbReference type="AlphaFoldDB" id="A0A1H5CK24"/>
<dbReference type="InterPro" id="IPR036388">
    <property type="entry name" value="WH-like_DNA-bd_sf"/>
</dbReference>
<sequence length="44" mass="4977">MIMERFDVDAVRAFEMLAKISQDSNTPVATVATRVVERGPDRRP</sequence>
<dbReference type="Gene3D" id="1.10.10.10">
    <property type="entry name" value="Winged helix-like DNA-binding domain superfamily/Winged helix DNA-binding domain"/>
    <property type="match status" value="1"/>
</dbReference>
<reference evidence="3" key="1">
    <citation type="submission" date="2016-10" db="EMBL/GenBank/DDBJ databases">
        <authorList>
            <person name="Varghese N."/>
        </authorList>
    </citation>
    <scope>NUCLEOTIDE SEQUENCE [LARGE SCALE GENOMIC DNA]</scope>
    <source>
        <strain evidence="3">DSM 44719</strain>
    </source>
</reference>
<gene>
    <name evidence="2" type="ORF">SAMN04490220_5155</name>
</gene>
<dbReference type="InterPro" id="IPR005561">
    <property type="entry name" value="ANTAR"/>
</dbReference>
<dbReference type="OrthoDB" id="9808408at2"/>
<organism evidence="2 3">
    <name type="scientific">Rhodococcus jostii</name>
    <dbReference type="NCBI Taxonomy" id="132919"/>
    <lineage>
        <taxon>Bacteria</taxon>
        <taxon>Bacillati</taxon>
        <taxon>Actinomycetota</taxon>
        <taxon>Actinomycetes</taxon>
        <taxon>Mycobacteriales</taxon>
        <taxon>Nocardiaceae</taxon>
        <taxon>Rhodococcus</taxon>
    </lineage>
</organism>
<evidence type="ECO:0000313" key="2">
    <source>
        <dbReference type="EMBL" id="SED67032.1"/>
    </source>
</evidence>
<evidence type="ECO:0000313" key="3">
    <source>
        <dbReference type="Proteomes" id="UP000183407"/>
    </source>
</evidence>
<dbReference type="EMBL" id="FNTL01000004">
    <property type="protein sequence ID" value="SED67032.1"/>
    <property type="molecule type" value="Genomic_DNA"/>
</dbReference>
<name>A0A1H5CK24_RHOJO</name>
<dbReference type="GO" id="GO:0003723">
    <property type="term" value="F:RNA binding"/>
    <property type="evidence" value="ECO:0007669"/>
    <property type="project" value="InterPro"/>
</dbReference>
<evidence type="ECO:0000259" key="1">
    <source>
        <dbReference type="PROSITE" id="PS50921"/>
    </source>
</evidence>
<dbReference type="Pfam" id="PF03861">
    <property type="entry name" value="ANTAR"/>
    <property type="match status" value="1"/>
</dbReference>
<proteinExistence type="predicted"/>